<dbReference type="PANTHER" id="PTHR42978">
    <property type="entry name" value="QUORUM-QUENCHING LACTONASE YTNP-RELATED-RELATED"/>
    <property type="match status" value="1"/>
</dbReference>
<name>A0ABV6GLZ8_9BACI</name>
<comment type="similarity">
    <text evidence="1">Belongs to the metallo-beta-lactamase superfamily.</text>
</comment>
<evidence type="ECO:0000256" key="3">
    <source>
        <dbReference type="ARBA" id="ARBA00022801"/>
    </source>
</evidence>
<protein>
    <submittedName>
        <fullName evidence="6">MBL fold metallo-hydrolase</fullName>
    </submittedName>
</protein>
<dbReference type="SUPFAM" id="SSF56281">
    <property type="entry name" value="Metallo-hydrolase/oxidoreductase"/>
    <property type="match status" value="1"/>
</dbReference>
<dbReference type="RefSeq" id="WP_378939242.1">
    <property type="nucleotide sequence ID" value="NZ_JBHLVO010000043.1"/>
</dbReference>
<sequence length="261" mass="29268">MNSTLHAFQFGTFRIMVISDGVFPVSKDFFFADTPEHIIHHIPSDFLAPLNFLLIDTGDKNILVDAGFGKTHLPTAGKLLNHLETQGIYPEDIHTVIITHGHMDHIGGLSNKGKPTFPNAEYIMRREEYDLWKSNPQSKEYKKLIPLKDNMTLITSDMEIIPGIHLVHTPGHTVGHLSLSVSSGGNHLLVASDILNDPTTLHHLPSHISVEMSPKQGLETRRSFLQEALDKSALLFVCHYPFPGLGHIAKEDLRWKWIPIT</sequence>
<evidence type="ECO:0000256" key="1">
    <source>
        <dbReference type="ARBA" id="ARBA00007749"/>
    </source>
</evidence>
<evidence type="ECO:0000313" key="7">
    <source>
        <dbReference type="Proteomes" id="UP001589854"/>
    </source>
</evidence>
<dbReference type="InterPro" id="IPR036866">
    <property type="entry name" value="RibonucZ/Hydroxyglut_hydro"/>
</dbReference>
<evidence type="ECO:0000259" key="5">
    <source>
        <dbReference type="SMART" id="SM00849"/>
    </source>
</evidence>
<dbReference type="SMART" id="SM00849">
    <property type="entry name" value="Lactamase_B"/>
    <property type="match status" value="1"/>
</dbReference>
<keyword evidence="3" id="KW-0378">Hydrolase</keyword>
<reference evidence="6 7" key="1">
    <citation type="submission" date="2024-09" db="EMBL/GenBank/DDBJ databases">
        <authorList>
            <person name="Sun Q."/>
            <person name="Mori K."/>
        </authorList>
    </citation>
    <scope>NUCLEOTIDE SEQUENCE [LARGE SCALE GENOMIC DNA]</scope>
    <source>
        <strain evidence="6 7">CCM 7228</strain>
    </source>
</reference>
<dbReference type="Proteomes" id="UP001589854">
    <property type="component" value="Unassembled WGS sequence"/>
</dbReference>
<evidence type="ECO:0000256" key="2">
    <source>
        <dbReference type="ARBA" id="ARBA00022723"/>
    </source>
</evidence>
<keyword evidence="7" id="KW-1185">Reference proteome</keyword>
<proteinExistence type="inferred from homology"/>
<keyword evidence="4" id="KW-0862">Zinc</keyword>
<comment type="caution">
    <text evidence="6">The sequence shown here is derived from an EMBL/GenBank/DDBJ whole genome shotgun (WGS) entry which is preliminary data.</text>
</comment>
<dbReference type="EMBL" id="JBHLVO010000043">
    <property type="protein sequence ID" value="MFC0274715.1"/>
    <property type="molecule type" value="Genomic_DNA"/>
</dbReference>
<dbReference type="InterPro" id="IPR001279">
    <property type="entry name" value="Metallo-B-lactamas"/>
</dbReference>
<dbReference type="Pfam" id="PF00753">
    <property type="entry name" value="Lactamase_B"/>
    <property type="match status" value="1"/>
</dbReference>
<evidence type="ECO:0000313" key="6">
    <source>
        <dbReference type="EMBL" id="MFC0274715.1"/>
    </source>
</evidence>
<dbReference type="Gene3D" id="3.60.15.10">
    <property type="entry name" value="Ribonuclease Z/Hydroxyacylglutathione hydrolase-like"/>
    <property type="match status" value="1"/>
</dbReference>
<dbReference type="PANTHER" id="PTHR42978:SF6">
    <property type="entry name" value="QUORUM-QUENCHING LACTONASE YTNP-RELATED"/>
    <property type="match status" value="1"/>
</dbReference>
<dbReference type="CDD" id="cd07720">
    <property type="entry name" value="OPHC2-like_MBL-fold"/>
    <property type="match status" value="1"/>
</dbReference>
<organism evidence="6 7">
    <name type="scientific">Metabacillus herbersteinensis</name>
    <dbReference type="NCBI Taxonomy" id="283816"/>
    <lineage>
        <taxon>Bacteria</taxon>
        <taxon>Bacillati</taxon>
        <taxon>Bacillota</taxon>
        <taxon>Bacilli</taxon>
        <taxon>Bacillales</taxon>
        <taxon>Bacillaceae</taxon>
        <taxon>Metabacillus</taxon>
    </lineage>
</organism>
<keyword evidence="2" id="KW-0479">Metal-binding</keyword>
<gene>
    <name evidence="6" type="ORF">ACFFIX_25660</name>
</gene>
<evidence type="ECO:0000256" key="4">
    <source>
        <dbReference type="ARBA" id="ARBA00022833"/>
    </source>
</evidence>
<accession>A0ABV6GLZ8</accession>
<feature type="domain" description="Metallo-beta-lactamase" evidence="5">
    <location>
        <begin position="49"/>
        <end position="239"/>
    </location>
</feature>
<dbReference type="InterPro" id="IPR051013">
    <property type="entry name" value="MBL_superfamily_lactonases"/>
</dbReference>